<accession>A0A7M2WQR9</accession>
<dbReference type="SMART" id="SM01321">
    <property type="entry name" value="Y1_Tnp"/>
    <property type="match status" value="1"/>
</dbReference>
<evidence type="ECO:0000259" key="1">
    <source>
        <dbReference type="SMART" id="SM01321"/>
    </source>
</evidence>
<dbReference type="Proteomes" id="UP000593765">
    <property type="component" value="Chromosome"/>
</dbReference>
<dbReference type="EMBL" id="CP063458">
    <property type="protein sequence ID" value="QOV87584.1"/>
    <property type="molecule type" value="Genomic_DNA"/>
</dbReference>
<sequence length="169" mass="19429">MALAYFITFHTYGTWLHGTSKSKGSVDREHNQYGTEFVEPDALRESRSRQDMTQPPYVLRSAEEREVVRDAIVSLCRKKGWRLLAAHVRTNHVHVVMSVDRDPGRVMSDLKSRASRALTKAGFDDADRKRWTRHGSTLHLFDEASVADKVDYTLNQQGEMLAFYDGREQ</sequence>
<proteinExistence type="predicted"/>
<dbReference type="InterPro" id="IPR036515">
    <property type="entry name" value="Transposase_17_sf"/>
</dbReference>
<protein>
    <submittedName>
        <fullName evidence="2">Transposase</fullName>
    </submittedName>
</protein>
<dbReference type="RefSeq" id="WP_206290491.1">
    <property type="nucleotide sequence ID" value="NZ_CP063458.1"/>
</dbReference>
<dbReference type="Pfam" id="PF01797">
    <property type="entry name" value="Y1_Tnp"/>
    <property type="match status" value="1"/>
</dbReference>
<organism evidence="2 3">
    <name type="scientific">Humisphaera borealis</name>
    <dbReference type="NCBI Taxonomy" id="2807512"/>
    <lineage>
        <taxon>Bacteria</taxon>
        <taxon>Pseudomonadati</taxon>
        <taxon>Planctomycetota</taxon>
        <taxon>Phycisphaerae</taxon>
        <taxon>Tepidisphaerales</taxon>
        <taxon>Tepidisphaeraceae</taxon>
        <taxon>Humisphaera</taxon>
    </lineage>
</organism>
<name>A0A7M2WQR9_9BACT</name>
<dbReference type="GO" id="GO:0004803">
    <property type="term" value="F:transposase activity"/>
    <property type="evidence" value="ECO:0007669"/>
    <property type="project" value="InterPro"/>
</dbReference>
<dbReference type="KEGG" id="hbs:IPV69_14940"/>
<dbReference type="GO" id="GO:0003677">
    <property type="term" value="F:DNA binding"/>
    <property type="evidence" value="ECO:0007669"/>
    <property type="project" value="InterPro"/>
</dbReference>
<dbReference type="Gene3D" id="3.30.70.1290">
    <property type="entry name" value="Transposase IS200-like"/>
    <property type="match status" value="1"/>
</dbReference>
<dbReference type="InterPro" id="IPR002686">
    <property type="entry name" value="Transposase_17"/>
</dbReference>
<reference evidence="2 3" key="1">
    <citation type="submission" date="2020-10" db="EMBL/GenBank/DDBJ databases">
        <title>Wide distribution of Phycisphaera-like planctomycetes from WD2101 soil group in peatlands and genome analysis of the first cultivated representative.</title>
        <authorList>
            <person name="Dedysh S.N."/>
            <person name="Beletsky A.V."/>
            <person name="Ivanova A."/>
            <person name="Kulichevskaya I.S."/>
            <person name="Suzina N.E."/>
            <person name="Philippov D.A."/>
            <person name="Rakitin A.L."/>
            <person name="Mardanov A.V."/>
            <person name="Ravin N.V."/>
        </authorList>
    </citation>
    <scope>NUCLEOTIDE SEQUENCE [LARGE SCALE GENOMIC DNA]</scope>
    <source>
        <strain evidence="2 3">M1803</strain>
    </source>
</reference>
<evidence type="ECO:0000313" key="3">
    <source>
        <dbReference type="Proteomes" id="UP000593765"/>
    </source>
</evidence>
<dbReference type="AlphaFoldDB" id="A0A7M2WQR9"/>
<evidence type="ECO:0000313" key="2">
    <source>
        <dbReference type="EMBL" id="QOV87584.1"/>
    </source>
</evidence>
<dbReference type="SUPFAM" id="SSF143422">
    <property type="entry name" value="Transposase IS200-like"/>
    <property type="match status" value="1"/>
</dbReference>
<gene>
    <name evidence="2" type="ORF">IPV69_14940</name>
</gene>
<dbReference type="GO" id="GO:0006313">
    <property type="term" value="P:DNA transposition"/>
    <property type="evidence" value="ECO:0007669"/>
    <property type="project" value="InterPro"/>
</dbReference>
<feature type="domain" description="Transposase IS200-like" evidence="1">
    <location>
        <begin position="49"/>
        <end position="156"/>
    </location>
</feature>
<keyword evidence="3" id="KW-1185">Reference proteome</keyword>